<gene>
    <name evidence="1" type="ORF">NDU88_011115</name>
</gene>
<name>A0AAV7Q0U9_PLEWA</name>
<comment type="caution">
    <text evidence="1">The sequence shown here is derived from an EMBL/GenBank/DDBJ whole genome shotgun (WGS) entry which is preliminary data.</text>
</comment>
<sequence length="102" mass="11988">MWNVDLHHNGKGAVFDGRRLMEKVYADIAPVTNRRTSRQQKDFSYPVVFVFTMATRRQERCWGSNRRLHFLIFDVLGDRVFLCWCTRHSGCAVAIPVRIEDD</sequence>
<proteinExistence type="predicted"/>
<dbReference type="Proteomes" id="UP001066276">
    <property type="component" value="Chromosome 7"/>
</dbReference>
<accession>A0AAV7Q0U9</accession>
<evidence type="ECO:0000313" key="1">
    <source>
        <dbReference type="EMBL" id="KAJ1132814.1"/>
    </source>
</evidence>
<organism evidence="1 2">
    <name type="scientific">Pleurodeles waltl</name>
    <name type="common">Iberian ribbed newt</name>
    <dbReference type="NCBI Taxonomy" id="8319"/>
    <lineage>
        <taxon>Eukaryota</taxon>
        <taxon>Metazoa</taxon>
        <taxon>Chordata</taxon>
        <taxon>Craniata</taxon>
        <taxon>Vertebrata</taxon>
        <taxon>Euteleostomi</taxon>
        <taxon>Amphibia</taxon>
        <taxon>Batrachia</taxon>
        <taxon>Caudata</taxon>
        <taxon>Salamandroidea</taxon>
        <taxon>Salamandridae</taxon>
        <taxon>Pleurodelinae</taxon>
        <taxon>Pleurodeles</taxon>
    </lineage>
</organism>
<dbReference type="AlphaFoldDB" id="A0AAV7Q0U9"/>
<dbReference type="EMBL" id="JANPWB010000011">
    <property type="protein sequence ID" value="KAJ1132814.1"/>
    <property type="molecule type" value="Genomic_DNA"/>
</dbReference>
<keyword evidence="2" id="KW-1185">Reference proteome</keyword>
<protein>
    <submittedName>
        <fullName evidence="1">Uncharacterized protein</fullName>
    </submittedName>
</protein>
<evidence type="ECO:0000313" key="2">
    <source>
        <dbReference type="Proteomes" id="UP001066276"/>
    </source>
</evidence>
<reference evidence="1" key="1">
    <citation type="journal article" date="2022" name="bioRxiv">
        <title>Sequencing and chromosome-scale assembly of the giantPleurodeles waltlgenome.</title>
        <authorList>
            <person name="Brown T."/>
            <person name="Elewa A."/>
            <person name="Iarovenko S."/>
            <person name="Subramanian E."/>
            <person name="Araus A.J."/>
            <person name="Petzold A."/>
            <person name="Susuki M."/>
            <person name="Suzuki K.-i.T."/>
            <person name="Hayashi T."/>
            <person name="Toyoda A."/>
            <person name="Oliveira C."/>
            <person name="Osipova E."/>
            <person name="Leigh N.D."/>
            <person name="Simon A."/>
            <person name="Yun M.H."/>
        </authorList>
    </citation>
    <scope>NUCLEOTIDE SEQUENCE</scope>
    <source>
        <strain evidence="1">20211129_DDA</strain>
        <tissue evidence="1">Liver</tissue>
    </source>
</reference>